<keyword evidence="7" id="KW-0407">Ion channel</keyword>
<evidence type="ECO:0000256" key="4">
    <source>
        <dbReference type="ARBA" id="ARBA00022989"/>
    </source>
</evidence>
<feature type="domain" description="Potassium channel" evidence="9">
    <location>
        <begin position="134"/>
        <end position="185"/>
    </location>
</feature>
<dbReference type="Proteomes" id="UP001163046">
    <property type="component" value="Unassembled WGS sequence"/>
</dbReference>
<evidence type="ECO:0000313" key="11">
    <source>
        <dbReference type="Proteomes" id="UP001163046"/>
    </source>
</evidence>
<comment type="subcellular location">
    <subcellularLocation>
        <location evidence="1">Membrane</location>
        <topology evidence="1">Multi-pass membrane protein</topology>
    </subcellularLocation>
</comment>
<evidence type="ECO:0000259" key="9">
    <source>
        <dbReference type="Pfam" id="PF07885"/>
    </source>
</evidence>
<evidence type="ECO:0000256" key="3">
    <source>
        <dbReference type="ARBA" id="ARBA00022692"/>
    </source>
</evidence>
<dbReference type="EMBL" id="MU826365">
    <property type="protein sequence ID" value="KAJ7378559.1"/>
    <property type="molecule type" value="Genomic_DNA"/>
</dbReference>
<evidence type="ECO:0000256" key="7">
    <source>
        <dbReference type="ARBA" id="ARBA00023303"/>
    </source>
</evidence>
<keyword evidence="11" id="KW-1185">Reference proteome</keyword>
<dbReference type="OrthoDB" id="5979464at2759"/>
<feature type="transmembrane region" description="Helical" evidence="8">
    <location>
        <begin position="97"/>
        <end position="118"/>
    </location>
</feature>
<keyword evidence="3 8" id="KW-0812">Transmembrane</keyword>
<feature type="transmembrane region" description="Helical" evidence="8">
    <location>
        <begin position="64"/>
        <end position="85"/>
    </location>
</feature>
<sequence>MILFSCGRCQGGHGETILNITHNGKGASARKISLGGVRGDVDNRTHVSFPIIGNIDDEKYLKEFVFIPVVESPGIAFISLANVLERKEVVGLALNKSWPVVVLSVMIGLIVALLIWITERSDKTENFSQPFLRGIGDLTWFSLMTMTTVGFGEKVPVKVVSKLITILWIIIGLVLTSIFVAALTVSLTIVATDNSRSVLYGAKVTALKDSPSHRLGILRNARVDPKETLEEAFDALQNGKTDGFLLDAYVAGSGVNNFIKTPFRVNKVIDTTKGLGVVLAGEAVVLRYRVRDFVKKNAKKITEIIQKSTSPLQQPKQSEAEEKAQSLVDANSQSFRDAIAVAAGALAVSIVIGVAWELFRKRRKRRAKVYKEQLCKFQKAEMEEIVNDFYKNFTRAYNRLRDKHLKQLQMYQALDKK</sequence>
<keyword evidence="5" id="KW-0406">Ion transport</keyword>
<keyword evidence="2" id="KW-0813">Transport</keyword>
<feature type="transmembrane region" description="Helical" evidence="8">
    <location>
        <begin position="338"/>
        <end position="359"/>
    </location>
</feature>
<comment type="caution">
    <text evidence="10">The sequence shown here is derived from an EMBL/GenBank/DDBJ whole genome shotgun (WGS) entry which is preliminary data.</text>
</comment>
<dbReference type="PANTHER" id="PTHR11537:SF252">
    <property type="entry name" value="POTASSIUM VOLTAGE-GATED CHANNEL PROTEIN SHAW"/>
    <property type="match status" value="1"/>
</dbReference>
<dbReference type="InterPro" id="IPR028325">
    <property type="entry name" value="VG_K_chnl"/>
</dbReference>
<proteinExistence type="predicted"/>
<dbReference type="InterPro" id="IPR013099">
    <property type="entry name" value="K_chnl_dom"/>
</dbReference>
<evidence type="ECO:0000256" key="6">
    <source>
        <dbReference type="ARBA" id="ARBA00023136"/>
    </source>
</evidence>
<evidence type="ECO:0000256" key="1">
    <source>
        <dbReference type="ARBA" id="ARBA00004141"/>
    </source>
</evidence>
<reference evidence="10" key="1">
    <citation type="submission" date="2023-01" db="EMBL/GenBank/DDBJ databases">
        <title>Genome assembly of the deep-sea coral Lophelia pertusa.</title>
        <authorList>
            <person name="Herrera S."/>
            <person name="Cordes E."/>
        </authorList>
    </citation>
    <scope>NUCLEOTIDE SEQUENCE</scope>
    <source>
        <strain evidence="10">USNM1676648</strain>
        <tissue evidence="10">Polyp</tissue>
    </source>
</reference>
<keyword evidence="6 8" id="KW-0472">Membrane</keyword>
<evidence type="ECO:0000256" key="5">
    <source>
        <dbReference type="ARBA" id="ARBA00023065"/>
    </source>
</evidence>
<dbReference type="GO" id="GO:0005251">
    <property type="term" value="F:delayed rectifier potassium channel activity"/>
    <property type="evidence" value="ECO:0007669"/>
    <property type="project" value="TreeGrafter"/>
</dbReference>
<dbReference type="SUPFAM" id="SSF81324">
    <property type="entry name" value="Voltage-gated potassium channels"/>
    <property type="match status" value="1"/>
</dbReference>
<dbReference type="PANTHER" id="PTHR11537">
    <property type="entry name" value="VOLTAGE-GATED POTASSIUM CHANNEL"/>
    <property type="match status" value="1"/>
</dbReference>
<dbReference type="Gene3D" id="1.10.287.70">
    <property type="match status" value="1"/>
</dbReference>
<keyword evidence="4 8" id="KW-1133">Transmembrane helix</keyword>
<gene>
    <name evidence="10" type="ORF">OS493_022545</name>
</gene>
<evidence type="ECO:0000313" key="10">
    <source>
        <dbReference type="EMBL" id="KAJ7378559.1"/>
    </source>
</evidence>
<feature type="transmembrane region" description="Helical" evidence="8">
    <location>
        <begin position="163"/>
        <end position="191"/>
    </location>
</feature>
<organism evidence="10 11">
    <name type="scientific">Desmophyllum pertusum</name>
    <dbReference type="NCBI Taxonomy" id="174260"/>
    <lineage>
        <taxon>Eukaryota</taxon>
        <taxon>Metazoa</taxon>
        <taxon>Cnidaria</taxon>
        <taxon>Anthozoa</taxon>
        <taxon>Hexacorallia</taxon>
        <taxon>Scleractinia</taxon>
        <taxon>Caryophylliina</taxon>
        <taxon>Caryophylliidae</taxon>
        <taxon>Desmophyllum</taxon>
    </lineage>
</organism>
<evidence type="ECO:0000256" key="8">
    <source>
        <dbReference type="SAM" id="Phobius"/>
    </source>
</evidence>
<dbReference type="Pfam" id="PF07885">
    <property type="entry name" value="Ion_trans_2"/>
    <property type="match status" value="1"/>
</dbReference>
<dbReference type="SUPFAM" id="SSF53850">
    <property type="entry name" value="Periplasmic binding protein-like II"/>
    <property type="match status" value="1"/>
</dbReference>
<dbReference type="GO" id="GO:0015276">
    <property type="term" value="F:ligand-gated monoatomic ion channel activity"/>
    <property type="evidence" value="ECO:0007669"/>
    <property type="project" value="InterPro"/>
</dbReference>
<dbReference type="AlphaFoldDB" id="A0A9W9ZCN4"/>
<protein>
    <recommendedName>
        <fullName evidence="9">Potassium channel domain-containing protein</fullName>
    </recommendedName>
</protein>
<evidence type="ECO:0000256" key="2">
    <source>
        <dbReference type="ARBA" id="ARBA00022448"/>
    </source>
</evidence>
<dbReference type="GO" id="GO:0008076">
    <property type="term" value="C:voltage-gated potassium channel complex"/>
    <property type="evidence" value="ECO:0007669"/>
    <property type="project" value="InterPro"/>
</dbReference>
<dbReference type="GO" id="GO:0001508">
    <property type="term" value="P:action potential"/>
    <property type="evidence" value="ECO:0007669"/>
    <property type="project" value="TreeGrafter"/>
</dbReference>
<name>A0A9W9ZCN4_9CNID</name>
<accession>A0A9W9ZCN4</accession>